<evidence type="ECO:0000256" key="12">
    <source>
        <dbReference type="ARBA" id="ARBA00023211"/>
    </source>
</evidence>
<protein>
    <recommendedName>
        <fullName evidence="14">Ribonuclease</fullName>
        <ecNumber evidence="14">3.1.26.4</ecNumber>
    </recommendedName>
</protein>
<evidence type="ECO:0000256" key="4">
    <source>
        <dbReference type="ARBA" id="ARBA00004065"/>
    </source>
</evidence>
<dbReference type="EMBL" id="MHNW01000023">
    <property type="protein sequence ID" value="OGZ53346.1"/>
    <property type="molecule type" value="Genomic_DNA"/>
</dbReference>
<dbReference type="Gene3D" id="3.30.420.10">
    <property type="entry name" value="Ribonuclease H-like superfamily/Ribonuclease H"/>
    <property type="match status" value="1"/>
</dbReference>
<dbReference type="GO" id="GO:0032299">
    <property type="term" value="C:ribonuclease H2 complex"/>
    <property type="evidence" value="ECO:0007669"/>
    <property type="project" value="TreeGrafter"/>
</dbReference>
<keyword evidence="7" id="KW-0963">Cytoplasm</keyword>
<evidence type="ECO:0000259" key="15">
    <source>
        <dbReference type="PROSITE" id="PS51975"/>
    </source>
</evidence>
<dbReference type="SUPFAM" id="SSF53098">
    <property type="entry name" value="Ribonuclease H-like"/>
    <property type="match status" value="1"/>
</dbReference>
<comment type="catalytic activity">
    <reaction evidence="1 14">
        <text>Endonucleolytic cleavage to 5'-phosphomonoester.</text>
        <dbReference type="EC" id="3.1.26.4"/>
    </reaction>
</comment>
<dbReference type="AlphaFoldDB" id="A0A1G2GT37"/>
<dbReference type="InterPro" id="IPR024567">
    <property type="entry name" value="RNase_HII/HIII_dom"/>
</dbReference>
<evidence type="ECO:0000256" key="5">
    <source>
        <dbReference type="ARBA" id="ARBA00004496"/>
    </source>
</evidence>
<comment type="function">
    <text evidence="4 14">Endonuclease that specifically degrades the RNA of RNA-DNA hybrids.</text>
</comment>
<comment type="caution">
    <text evidence="16">The sequence shown here is derived from an EMBL/GenBank/DDBJ whole genome shotgun (WGS) entry which is preliminary data.</text>
</comment>
<comment type="cofactor">
    <cofactor evidence="3">
        <name>Mg(2+)</name>
        <dbReference type="ChEBI" id="CHEBI:18420"/>
    </cofactor>
</comment>
<evidence type="ECO:0000256" key="9">
    <source>
        <dbReference type="ARBA" id="ARBA00022723"/>
    </source>
</evidence>
<evidence type="ECO:0000256" key="3">
    <source>
        <dbReference type="ARBA" id="ARBA00001946"/>
    </source>
</evidence>
<dbReference type="PROSITE" id="PS51975">
    <property type="entry name" value="RNASE_H_2"/>
    <property type="match status" value="1"/>
</dbReference>
<accession>A0A1G2GT37</accession>
<sequence length="228" mass="25797">MDEVGRAARKRASLARSRFVIGLDEVGRGSLAGAVVVCAVCIPKNLKLVTNNSQLGKLRDSKKLTRAKREAWYEYLRFHSRVRYAFARVHPATIDRINISRAANLAALRAFRRLCGQCALFGKCRVFLDGGLYLGNKKMSVEDYGAQTIVRGDERITAVKIASIIAKVTRDRSMKKLSRKFPDFGFEIHNGYGTERHIAAVKKFGPSQLHRLTFLKKYLKIRELVVRK</sequence>
<evidence type="ECO:0000256" key="10">
    <source>
        <dbReference type="ARBA" id="ARBA00022759"/>
    </source>
</evidence>
<evidence type="ECO:0000313" key="17">
    <source>
        <dbReference type="Proteomes" id="UP000179106"/>
    </source>
</evidence>
<evidence type="ECO:0000256" key="7">
    <source>
        <dbReference type="ARBA" id="ARBA00022490"/>
    </source>
</evidence>
<dbReference type="EC" id="3.1.26.4" evidence="14"/>
<dbReference type="GO" id="GO:0005737">
    <property type="term" value="C:cytoplasm"/>
    <property type="evidence" value="ECO:0007669"/>
    <property type="project" value="UniProtKB-SubCell"/>
</dbReference>
<keyword evidence="9" id="KW-0479">Metal-binding</keyword>
<comment type="similarity">
    <text evidence="6 14">Belongs to the RNase HII family.</text>
</comment>
<dbReference type="CDD" id="cd07182">
    <property type="entry name" value="RNase_HII_bacteria_HII_like"/>
    <property type="match status" value="1"/>
</dbReference>
<dbReference type="GO" id="GO:0043137">
    <property type="term" value="P:DNA replication, removal of RNA primer"/>
    <property type="evidence" value="ECO:0007669"/>
    <property type="project" value="TreeGrafter"/>
</dbReference>
<reference evidence="16 17" key="1">
    <citation type="journal article" date="2016" name="Nat. Commun.">
        <title>Thousands of microbial genomes shed light on interconnected biogeochemical processes in an aquifer system.</title>
        <authorList>
            <person name="Anantharaman K."/>
            <person name="Brown C.T."/>
            <person name="Hug L.A."/>
            <person name="Sharon I."/>
            <person name="Castelle C.J."/>
            <person name="Probst A.J."/>
            <person name="Thomas B.C."/>
            <person name="Singh A."/>
            <person name="Wilkins M.J."/>
            <person name="Karaoz U."/>
            <person name="Brodie E.L."/>
            <person name="Williams K.H."/>
            <person name="Hubbard S.S."/>
            <person name="Banfield J.F."/>
        </authorList>
    </citation>
    <scope>NUCLEOTIDE SEQUENCE [LARGE SCALE GENOMIC DNA]</scope>
</reference>
<comment type="caution">
    <text evidence="13">Lacks conserved residue(s) required for the propagation of feature annotation.</text>
</comment>
<dbReference type="InterPro" id="IPR012337">
    <property type="entry name" value="RNaseH-like_sf"/>
</dbReference>
<feature type="domain" description="RNase H type-2" evidence="15">
    <location>
        <begin position="18"/>
        <end position="227"/>
    </location>
</feature>
<dbReference type="Proteomes" id="UP000179106">
    <property type="component" value="Unassembled WGS sequence"/>
</dbReference>
<dbReference type="InterPro" id="IPR001352">
    <property type="entry name" value="RNase_HII/HIII"/>
</dbReference>
<dbReference type="PANTHER" id="PTHR10954">
    <property type="entry name" value="RIBONUCLEASE H2 SUBUNIT A"/>
    <property type="match status" value="1"/>
</dbReference>
<dbReference type="PANTHER" id="PTHR10954:SF18">
    <property type="entry name" value="RIBONUCLEASE HII"/>
    <property type="match status" value="1"/>
</dbReference>
<proteinExistence type="inferred from homology"/>
<evidence type="ECO:0000256" key="13">
    <source>
        <dbReference type="PROSITE-ProRule" id="PRU01319"/>
    </source>
</evidence>
<comment type="subcellular location">
    <subcellularLocation>
        <location evidence="5">Cytoplasm</location>
    </subcellularLocation>
</comment>
<evidence type="ECO:0000256" key="11">
    <source>
        <dbReference type="ARBA" id="ARBA00022801"/>
    </source>
</evidence>
<keyword evidence="11 14" id="KW-0378">Hydrolase</keyword>
<evidence type="ECO:0000256" key="14">
    <source>
        <dbReference type="RuleBase" id="RU003515"/>
    </source>
</evidence>
<evidence type="ECO:0000313" key="16">
    <source>
        <dbReference type="EMBL" id="OGZ53346.1"/>
    </source>
</evidence>
<evidence type="ECO:0000256" key="1">
    <source>
        <dbReference type="ARBA" id="ARBA00000077"/>
    </source>
</evidence>
<dbReference type="GO" id="GO:0004523">
    <property type="term" value="F:RNA-DNA hybrid ribonuclease activity"/>
    <property type="evidence" value="ECO:0007669"/>
    <property type="project" value="UniProtKB-EC"/>
</dbReference>
<dbReference type="NCBIfam" id="NF000595">
    <property type="entry name" value="PRK00015.1-3"/>
    <property type="match status" value="1"/>
</dbReference>
<keyword evidence="12" id="KW-0464">Manganese</keyword>
<dbReference type="InterPro" id="IPR022898">
    <property type="entry name" value="RNase_HII"/>
</dbReference>
<dbReference type="GO" id="GO:0046872">
    <property type="term" value="F:metal ion binding"/>
    <property type="evidence" value="ECO:0007669"/>
    <property type="project" value="UniProtKB-KW"/>
</dbReference>
<evidence type="ECO:0000256" key="2">
    <source>
        <dbReference type="ARBA" id="ARBA00001936"/>
    </source>
</evidence>
<keyword evidence="10 14" id="KW-0255">Endonuclease</keyword>
<dbReference type="GO" id="GO:0003723">
    <property type="term" value="F:RNA binding"/>
    <property type="evidence" value="ECO:0007669"/>
    <property type="project" value="UniProtKB-UniRule"/>
</dbReference>
<dbReference type="Pfam" id="PF01351">
    <property type="entry name" value="RNase_HII"/>
    <property type="match status" value="1"/>
</dbReference>
<evidence type="ECO:0000256" key="6">
    <source>
        <dbReference type="ARBA" id="ARBA00007383"/>
    </source>
</evidence>
<keyword evidence="8 14" id="KW-0540">Nuclease</keyword>
<evidence type="ECO:0000256" key="8">
    <source>
        <dbReference type="ARBA" id="ARBA00022722"/>
    </source>
</evidence>
<dbReference type="STRING" id="1802126.A3B25_03890"/>
<name>A0A1G2GT37_9BACT</name>
<comment type="cofactor">
    <cofactor evidence="2">
        <name>Mn(2+)</name>
        <dbReference type="ChEBI" id="CHEBI:29035"/>
    </cofactor>
</comment>
<dbReference type="GO" id="GO:0006298">
    <property type="term" value="P:mismatch repair"/>
    <property type="evidence" value="ECO:0007669"/>
    <property type="project" value="TreeGrafter"/>
</dbReference>
<organism evidence="16 17">
    <name type="scientific">Candidatus Ryanbacteria bacterium RIFCSPLOWO2_01_FULL_48_26</name>
    <dbReference type="NCBI Taxonomy" id="1802126"/>
    <lineage>
        <taxon>Bacteria</taxon>
        <taxon>Candidatus Ryaniibacteriota</taxon>
    </lineage>
</organism>
<gene>
    <name evidence="16" type="ORF">A3B25_03890</name>
</gene>
<dbReference type="InterPro" id="IPR036397">
    <property type="entry name" value="RNaseH_sf"/>
</dbReference>